<organism evidence="2 3">
    <name type="scientific">Pisolithus microcarpus 441</name>
    <dbReference type="NCBI Taxonomy" id="765257"/>
    <lineage>
        <taxon>Eukaryota</taxon>
        <taxon>Fungi</taxon>
        <taxon>Dikarya</taxon>
        <taxon>Basidiomycota</taxon>
        <taxon>Agaricomycotina</taxon>
        <taxon>Agaricomycetes</taxon>
        <taxon>Agaricomycetidae</taxon>
        <taxon>Boletales</taxon>
        <taxon>Sclerodermatineae</taxon>
        <taxon>Pisolithaceae</taxon>
        <taxon>Pisolithus</taxon>
    </lineage>
</organism>
<sequence length="223" mass="25041">MSNIGEHRFHTPSPTFAPAQPLSRTSQGLLSIIFWSHSNIQSESPDSDLEQLLTIDPPSPTPLELLLALAKTVASSLHMHDDDHLSTYSAGETLYDPEGYGLDILPASVESDWQVMAAAQYFALSVPLFQLLHARAHDWWLLAMDCVMGICHRILTSKIDLDLLVESNFKVDSRMIISVVYNVLFYHRKSQCNPTWQPMEVSNLIMAPGQLTFRSSIDDLVFQ</sequence>
<reference evidence="2 3" key="1">
    <citation type="submission" date="2014-04" db="EMBL/GenBank/DDBJ databases">
        <authorList>
            <consortium name="DOE Joint Genome Institute"/>
            <person name="Kuo A."/>
            <person name="Kohler A."/>
            <person name="Costa M.D."/>
            <person name="Nagy L.G."/>
            <person name="Floudas D."/>
            <person name="Copeland A."/>
            <person name="Barry K.W."/>
            <person name="Cichocki N."/>
            <person name="Veneault-Fourrey C."/>
            <person name="LaButti K."/>
            <person name="Lindquist E.A."/>
            <person name="Lipzen A."/>
            <person name="Lundell T."/>
            <person name="Morin E."/>
            <person name="Murat C."/>
            <person name="Sun H."/>
            <person name="Tunlid A."/>
            <person name="Henrissat B."/>
            <person name="Grigoriev I.V."/>
            <person name="Hibbett D.S."/>
            <person name="Martin F."/>
            <person name="Nordberg H.P."/>
            <person name="Cantor M.N."/>
            <person name="Hua S.X."/>
        </authorList>
    </citation>
    <scope>NUCLEOTIDE SEQUENCE [LARGE SCALE GENOMIC DNA]</scope>
    <source>
        <strain evidence="2 3">441</strain>
    </source>
</reference>
<dbReference type="Proteomes" id="UP000054018">
    <property type="component" value="Unassembled WGS sequence"/>
</dbReference>
<proteinExistence type="predicted"/>
<dbReference type="AlphaFoldDB" id="A0A0C9YYY4"/>
<name>A0A0C9YYY4_9AGAM</name>
<gene>
    <name evidence="2" type="ORF">PISMIDRAFT_13859</name>
</gene>
<evidence type="ECO:0000313" key="3">
    <source>
        <dbReference type="Proteomes" id="UP000054018"/>
    </source>
</evidence>
<evidence type="ECO:0000256" key="1">
    <source>
        <dbReference type="SAM" id="MobiDB-lite"/>
    </source>
</evidence>
<accession>A0A0C9YYY4</accession>
<keyword evidence="3" id="KW-1185">Reference proteome</keyword>
<feature type="region of interest" description="Disordered" evidence="1">
    <location>
        <begin position="1"/>
        <end position="21"/>
    </location>
</feature>
<dbReference type="EMBL" id="KN833789">
    <property type="protein sequence ID" value="KIK19169.1"/>
    <property type="molecule type" value="Genomic_DNA"/>
</dbReference>
<protein>
    <submittedName>
        <fullName evidence="2">Uncharacterized protein</fullName>
    </submittedName>
</protein>
<dbReference type="HOGENOM" id="CLU_050565_1_0_1"/>
<reference evidence="3" key="2">
    <citation type="submission" date="2015-01" db="EMBL/GenBank/DDBJ databases">
        <title>Evolutionary Origins and Diversification of the Mycorrhizal Mutualists.</title>
        <authorList>
            <consortium name="DOE Joint Genome Institute"/>
            <consortium name="Mycorrhizal Genomics Consortium"/>
            <person name="Kohler A."/>
            <person name="Kuo A."/>
            <person name="Nagy L.G."/>
            <person name="Floudas D."/>
            <person name="Copeland A."/>
            <person name="Barry K.W."/>
            <person name="Cichocki N."/>
            <person name="Veneault-Fourrey C."/>
            <person name="LaButti K."/>
            <person name="Lindquist E.A."/>
            <person name="Lipzen A."/>
            <person name="Lundell T."/>
            <person name="Morin E."/>
            <person name="Murat C."/>
            <person name="Riley R."/>
            <person name="Ohm R."/>
            <person name="Sun H."/>
            <person name="Tunlid A."/>
            <person name="Henrissat B."/>
            <person name="Grigoriev I.V."/>
            <person name="Hibbett D.S."/>
            <person name="Martin F."/>
        </authorList>
    </citation>
    <scope>NUCLEOTIDE SEQUENCE [LARGE SCALE GENOMIC DNA]</scope>
    <source>
        <strain evidence="3">441</strain>
    </source>
</reference>
<evidence type="ECO:0000313" key="2">
    <source>
        <dbReference type="EMBL" id="KIK19169.1"/>
    </source>
</evidence>